<name>A0A6F8ZH15_9FIRM</name>
<gene>
    <name evidence="12" type="primary">trxA</name>
    <name evidence="12" type="ORF">R50_1461</name>
</gene>
<dbReference type="InterPro" id="IPR005746">
    <property type="entry name" value="Thioredoxin"/>
</dbReference>
<dbReference type="PIRSF" id="PIRSF000077">
    <property type="entry name" value="Thioredoxin"/>
    <property type="match status" value="1"/>
</dbReference>
<keyword evidence="5 10" id="KW-1015">Disulfide bond</keyword>
<dbReference type="PRINTS" id="PR00421">
    <property type="entry name" value="THIOREDOXIN"/>
</dbReference>
<keyword evidence="13" id="KW-1185">Reference proteome</keyword>
<dbReference type="PANTHER" id="PTHR45663:SF11">
    <property type="entry name" value="GEO12009P1"/>
    <property type="match status" value="1"/>
</dbReference>
<dbReference type="InterPro" id="IPR013766">
    <property type="entry name" value="Thioredoxin_domain"/>
</dbReference>
<dbReference type="PROSITE" id="PS00194">
    <property type="entry name" value="THIOREDOXIN_1"/>
    <property type="match status" value="1"/>
</dbReference>
<evidence type="ECO:0000259" key="11">
    <source>
        <dbReference type="PROSITE" id="PS51352"/>
    </source>
</evidence>
<dbReference type="PROSITE" id="PS51352">
    <property type="entry name" value="THIOREDOXIN_2"/>
    <property type="match status" value="1"/>
</dbReference>
<dbReference type="FunFam" id="3.40.30.10:FF:000001">
    <property type="entry name" value="Thioredoxin"/>
    <property type="match status" value="1"/>
</dbReference>
<evidence type="ECO:0000256" key="4">
    <source>
        <dbReference type="ARBA" id="ARBA00022982"/>
    </source>
</evidence>
<feature type="disulfide bond" description="Redox-active" evidence="10">
    <location>
        <begin position="34"/>
        <end position="37"/>
    </location>
</feature>
<evidence type="ECO:0000256" key="7">
    <source>
        <dbReference type="NCBIfam" id="TIGR01068"/>
    </source>
</evidence>
<keyword evidence="6 10" id="KW-0676">Redox-active center</keyword>
<evidence type="ECO:0000256" key="3">
    <source>
        <dbReference type="ARBA" id="ARBA00022448"/>
    </source>
</evidence>
<evidence type="ECO:0000256" key="6">
    <source>
        <dbReference type="ARBA" id="ARBA00023284"/>
    </source>
</evidence>
<dbReference type="GO" id="GO:0015035">
    <property type="term" value="F:protein-disulfide reductase activity"/>
    <property type="evidence" value="ECO:0007669"/>
    <property type="project" value="UniProtKB-UniRule"/>
</dbReference>
<evidence type="ECO:0000313" key="12">
    <source>
        <dbReference type="EMBL" id="CAB1128967.1"/>
    </source>
</evidence>
<dbReference type="PANTHER" id="PTHR45663">
    <property type="entry name" value="GEO12009P1"/>
    <property type="match status" value="1"/>
</dbReference>
<proteinExistence type="inferred from homology"/>
<evidence type="ECO:0000256" key="5">
    <source>
        <dbReference type="ARBA" id="ARBA00023157"/>
    </source>
</evidence>
<dbReference type="InterPro" id="IPR036249">
    <property type="entry name" value="Thioredoxin-like_sf"/>
</dbReference>
<dbReference type="EMBL" id="LR778114">
    <property type="protein sequence ID" value="CAB1128967.1"/>
    <property type="molecule type" value="Genomic_DNA"/>
</dbReference>
<feature type="domain" description="Thioredoxin" evidence="11">
    <location>
        <begin position="1"/>
        <end position="109"/>
    </location>
</feature>
<organism evidence="12 13">
    <name type="scientific">Candidatus Hydrogenisulfobacillus filiaventi</name>
    <dbReference type="NCBI Taxonomy" id="2707344"/>
    <lineage>
        <taxon>Bacteria</taxon>
        <taxon>Bacillati</taxon>
        <taxon>Bacillota</taxon>
        <taxon>Clostridia</taxon>
        <taxon>Eubacteriales</taxon>
        <taxon>Clostridiales Family XVII. Incertae Sedis</taxon>
        <taxon>Candidatus Hydrogenisulfobacillus</taxon>
    </lineage>
</organism>
<keyword evidence="4" id="KW-0249">Electron transport</keyword>
<comment type="similarity">
    <text evidence="1 8">Belongs to the thioredoxin family.</text>
</comment>
<dbReference type="CDD" id="cd02947">
    <property type="entry name" value="TRX_family"/>
    <property type="match status" value="1"/>
</dbReference>
<feature type="site" description="Deprotonates C-terminal active site Cys" evidence="9">
    <location>
        <position position="28"/>
    </location>
</feature>
<evidence type="ECO:0000256" key="9">
    <source>
        <dbReference type="PIRSR" id="PIRSR000077-1"/>
    </source>
</evidence>
<dbReference type="KEGG" id="hfv:R50_1461"/>
<dbReference type="Gene3D" id="3.40.30.10">
    <property type="entry name" value="Glutaredoxin"/>
    <property type="match status" value="1"/>
</dbReference>
<keyword evidence="3" id="KW-0813">Transport</keyword>
<dbReference type="AlphaFoldDB" id="A0A6F8ZH15"/>
<reference evidence="12 13" key="1">
    <citation type="submission" date="2020-02" db="EMBL/GenBank/DDBJ databases">
        <authorList>
            <person name="Hogendoorn C."/>
        </authorList>
    </citation>
    <scope>NUCLEOTIDE SEQUENCE [LARGE SCALE GENOMIC DNA]</scope>
    <source>
        <strain evidence="12">R501</strain>
    </source>
</reference>
<feature type="active site" description="Nucleophile" evidence="9">
    <location>
        <position position="34"/>
    </location>
</feature>
<dbReference type="InterPro" id="IPR017937">
    <property type="entry name" value="Thioredoxin_CS"/>
</dbReference>
<feature type="site" description="Contributes to redox potential value" evidence="9">
    <location>
        <position position="36"/>
    </location>
</feature>
<dbReference type="GO" id="GO:0005829">
    <property type="term" value="C:cytosol"/>
    <property type="evidence" value="ECO:0007669"/>
    <property type="project" value="TreeGrafter"/>
</dbReference>
<feature type="active site" description="Nucleophile" evidence="9">
    <location>
        <position position="37"/>
    </location>
</feature>
<protein>
    <recommendedName>
        <fullName evidence="2 7">Thioredoxin</fullName>
    </recommendedName>
</protein>
<dbReference type="GO" id="GO:0045454">
    <property type="term" value="P:cell redox homeostasis"/>
    <property type="evidence" value="ECO:0007669"/>
    <property type="project" value="TreeGrafter"/>
</dbReference>
<dbReference type="SUPFAM" id="SSF52833">
    <property type="entry name" value="Thioredoxin-like"/>
    <property type="match status" value="1"/>
</dbReference>
<sequence length="109" mass="11992">MAGETIVAVGEANFDTEVRQSPVPVLVDFWAPWCVPCRMVSPALEEVARERQGQIKVAKVNVDENPNLAAEYGVMSIPTIIRFEGGREVQRVVGVLPRAHLLKRLGLAQ</sequence>
<dbReference type="Pfam" id="PF00085">
    <property type="entry name" value="Thioredoxin"/>
    <property type="match status" value="1"/>
</dbReference>
<evidence type="ECO:0000256" key="10">
    <source>
        <dbReference type="PIRSR" id="PIRSR000077-4"/>
    </source>
</evidence>
<evidence type="ECO:0000256" key="2">
    <source>
        <dbReference type="ARBA" id="ARBA00020570"/>
    </source>
</evidence>
<feature type="site" description="Contributes to redox potential value" evidence="9">
    <location>
        <position position="35"/>
    </location>
</feature>
<evidence type="ECO:0000256" key="1">
    <source>
        <dbReference type="ARBA" id="ARBA00008987"/>
    </source>
</evidence>
<evidence type="ECO:0000256" key="8">
    <source>
        <dbReference type="PIRNR" id="PIRNR000077"/>
    </source>
</evidence>
<evidence type="ECO:0000313" key="13">
    <source>
        <dbReference type="Proteomes" id="UP000503399"/>
    </source>
</evidence>
<accession>A0A6F8ZH15</accession>
<dbReference type="NCBIfam" id="TIGR01068">
    <property type="entry name" value="thioredoxin"/>
    <property type="match status" value="1"/>
</dbReference>
<dbReference type="Proteomes" id="UP000503399">
    <property type="component" value="Chromosome"/>
</dbReference>